<dbReference type="SUPFAM" id="SSF50998">
    <property type="entry name" value="Quinoprotein alcohol dehydrogenase-like"/>
    <property type="match status" value="1"/>
</dbReference>
<accession>A0A382RLB1</accession>
<proteinExistence type="predicted"/>
<evidence type="ECO:0000313" key="3">
    <source>
        <dbReference type="EMBL" id="SVC97965.1"/>
    </source>
</evidence>
<feature type="domain" description="Pyrrolo-quinoline quinone repeat" evidence="2">
    <location>
        <begin position="106"/>
        <end position="219"/>
    </location>
</feature>
<name>A0A382RLB1_9ZZZZ</name>
<reference evidence="3" key="1">
    <citation type="submission" date="2018-05" db="EMBL/GenBank/DDBJ databases">
        <authorList>
            <person name="Lanie J.A."/>
            <person name="Ng W.-L."/>
            <person name="Kazmierczak K.M."/>
            <person name="Andrzejewski T.M."/>
            <person name="Davidsen T.M."/>
            <person name="Wayne K.J."/>
            <person name="Tettelin H."/>
            <person name="Glass J.I."/>
            <person name="Rusch D."/>
            <person name="Podicherti R."/>
            <person name="Tsui H.-C.T."/>
            <person name="Winkler M.E."/>
        </authorList>
    </citation>
    <scope>NUCLEOTIDE SEQUENCE</scope>
</reference>
<dbReference type="Gene3D" id="2.130.10.10">
    <property type="entry name" value="YVTN repeat-like/Quinoprotein amine dehydrogenase"/>
    <property type="match status" value="1"/>
</dbReference>
<evidence type="ECO:0000256" key="1">
    <source>
        <dbReference type="SAM" id="MobiDB-lite"/>
    </source>
</evidence>
<dbReference type="Pfam" id="PF13360">
    <property type="entry name" value="PQQ_2"/>
    <property type="match status" value="1"/>
</dbReference>
<organism evidence="3">
    <name type="scientific">marine metagenome</name>
    <dbReference type="NCBI Taxonomy" id="408172"/>
    <lineage>
        <taxon>unclassified sequences</taxon>
        <taxon>metagenomes</taxon>
        <taxon>ecological metagenomes</taxon>
    </lineage>
</organism>
<evidence type="ECO:0000259" key="2">
    <source>
        <dbReference type="Pfam" id="PF13360"/>
    </source>
</evidence>
<sequence length="236" mass="25965">MKPFAFLITLLFFSNLWMKSAPRIWTDVQGRRVTGDFETIRGDIIVLRVGTQSYAFPLSRLTAADQLFARSLASKNPNESRGGKKQTADWPRWRGPHGDGVSREAGLLAQWPENGPNLLWSTNNLGKGYSSIIVVGDRIFTLGEAGGATSIYALDRATGRKTWESPIRGGGGVNGTPAYDKEFSLVYGLTKNGNLVSVRASDGKLVWQKNFERDFGGKMMSGWGYSESPLLDGPWL</sequence>
<dbReference type="InterPro" id="IPR015943">
    <property type="entry name" value="WD40/YVTN_repeat-like_dom_sf"/>
</dbReference>
<dbReference type="Gene3D" id="2.30.30.700">
    <property type="entry name" value="SLA1 homology domain 1"/>
    <property type="match status" value="1"/>
</dbReference>
<dbReference type="PANTHER" id="PTHR34512">
    <property type="entry name" value="CELL SURFACE PROTEIN"/>
    <property type="match status" value="1"/>
</dbReference>
<gene>
    <name evidence="3" type="ORF">METZ01_LOCUS350819</name>
</gene>
<dbReference type="EMBL" id="UINC01122262">
    <property type="protein sequence ID" value="SVC97965.1"/>
    <property type="molecule type" value="Genomic_DNA"/>
</dbReference>
<dbReference type="PANTHER" id="PTHR34512:SF30">
    <property type="entry name" value="OUTER MEMBRANE PROTEIN ASSEMBLY FACTOR BAMB"/>
    <property type="match status" value="1"/>
</dbReference>
<dbReference type="InterPro" id="IPR002372">
    <property type="entry name" value="PQQ_rpt_dom"/>
</dbReference>
<protein>
    <recommendedName>
        <fullName evidence="2">Pyrrolo-quinoline quinone repeat domain-containing protein</fullName>
    </recommendedName>
</protein>
<dbReference type="AlphaFoldDB" id="A0A382RLB1"/>
<dbReference type="InterPro" id="IPR011047">
    <property type="entry name" value="Quinoprotein_ADH-like_sf"/>
</dbReference>
<feature type="non-terminal residue" evidence="3">
    <location>
        <position position="236"/>
    </location>
</feature>
<feature type="region of interest" description="Disordered" evidence="1">
    <location>
        <begin position="74"/>
        <end position="96"/>
    </location>
</feature>